<dbReference type="InterPro" id="IPR031858">
    <property type="entry name" value="DUF4752"/>
</dbReference>
<evidence type="ECO:0000313" key="2">
    <source>
        <dbReference type="EMBL" id="PXB41127.1"/>
    </source>
</evidence>
<feature type="transmembrane region" description="Helical" evidence="1">
    <location>
        <begin position="12"/>
        <end position="38"/>
    </location>
</feature>
<evidence type="ECO:0000313" key="3">
    <source>
        <dbReference type="Proteomes" id="UP000246375"/>
    </source>
</evidence>
<comment type="caution">
    <text evidence="2">The sequence shown here is derived from an EMBL/GenBank/DDBJ whole genome shotgun (WGS) entry which is preliminary data.</text>
</comment>
<dbReference type="Pfam" id="PF15944">
    <property type="entry name" value="DUF4752"/>
    <property type="match status" value="1"/>
</dbReference>
<reference evidence="2 3" key="1">
    <citation type="submission" date="2018-05" db="EMBL/GenBank/DDBJ databases">
        <title>Evaluation of testing and processing parameters for the GenePOC Carba assay.</title>
        <authorList>
            <person name="Walsh T.R."/>
        </authorList>
    </citation>
    <scope>NUCLEOTIDE SEQUENCE [LARGE SCALE GENOMIC DNA]</scope>
    <source>
        <strain evidence="2 3">PECIMP</strain>
    </source>
</reference>
<keyword evidence="1" id="KW-0472">Membrane</keyword>
<keyword evidence="1" id="KW-0812">Transmembrane</keyword>
<organism evidence="2 3">
    <name type="scientific">Enterobacter hormaechei</name>
    <dbReference type="NCBI Taxonomy" id="158836"/>
    <lineage>
        <taxon>Bacteria</taxon>
        <taxon>Pseudomonadati</taxon>
        <taxon>Pseudomonadota</taxon>
        <taxon>Gammaproteobacteria</taxon>
        <taxon>Enterobacterales</taxon>
        <taxon>Enterobacteriaceae</taxon>
        <taxon>Enterobacter</taxon>
        <taxon>Enterobacter cloacae complex</taxon>
    </lineage>
</organism>
<accession>A0A9X7L2X6</accession>
<dbReference type="Proteomes" id="UP000246375">
    <property type="component" value="Unassembled WGS sequence"/>
</dbReference>
<gene>
    <name evidence="2" type="ORF">DL189_09155</name>
</gene>
<dbReference type="EMBL" id="QHMI01000006">
    <property type="protein sequence ID" value="PXB41127.1"/>
    <property type="molecule type" value="Genomic_DNA"/>
</dbReference>
<sequence>MDAFKDFSATDWLFFATMVIAWFYLVAKAYGWFIGFLFRRCWRWWNRKDEKTLAMDSFYAAFDLADINPGDSMVITTHSGMTIRIHRPEAKRDVKPL</sequence>
<dbReference type="RefSeq" id="WP_058677885.1">
    <property type="nucleotide sequence ID" value="NZ_QHMI01000006.1"/>
</dbReference>
<evidence type="ECO:0000256" key="1">
    <source>
        <dbReference type="SAM" id="Phobius"/>
    </source>
</evidence>
<proteinExistence type="predicted"/>
<keyword evidence="1" id="KW-1133">Transmembrane helix</keyword>
<protein>
    <submittedName>
        <fullName evidence="2">DUF4752 domain-containing protein</fullName>
    </submittedName>
</protein>
<name>A0A9X7L2X6_9ENTR</name>
<dbReference type="AlphaFoldDB" id="A0A9X7L2X6"/>